<keyword evidence="12" id="KW-1003">Cell membrane</keyword>
<dbReference type="SUPFAM" id="SSF81333">
    <property type="entry name" value="F1F0 ATP synthase subunit C"/>
    <property type="match status" value="1"/>
</dbReference>
<keyword evidence="11 12" id="KW-0066">ATP synthesis</keyword>
<dbReference type="EMBL" id="LS483487">
    <property type="protein sequence ID" value="SQJ01040.1"/>
    <property type="molecule type" value="Genomic_DNA"/>
</dbReference>
<comment type="subcellular location">
    <subcellularLocation>
        <location evidence="12">Cell membrane</location>
        <topology evidence="12">Multi-pass membrane protein</topology>
    </subcellularLocation>
    <subcellularLocation>
        <location evidence="1">Membrane</location>
        <topology evidence="1">Multi-pass membrane protein</topology>
    </subcellularLocation>
</comment>
<dbReference type="GO" id="GO:0033177">
    <property type="term" value="C:proton-transporting two-sector ATPase complex, proton-transporting domain"/>
    <property type="evidence" value="ECO:0007669"/>
    <property type="project" value="InterPro"/>
</dbReference>
<evidence type="ECO:0000256" key="11">
    <source>
        <dbReference type="ARBA" id="ARBA00023310"/>
    </source>
</evidence>
<evidence type="ECO:0000256" key="9">
    <source>
        <dbReference type="ARBA" id="ARBA00023121"/>
    </source>
</evidence>
<keyword evidence="10 12" id="KW-0472">Membrane</keyword>
<evidence type="ECO:0000256" key="10">
    <source>
        <dbReference type="ARBA" id="ARBA00023136"/>
    </source>
</evidence>
<dbReference type="InterPro" id="IPR005953">
    <property type="entry name" value="ATP_synth_csu_bac/chlpt"/>
</dbReference>
<dbReference type="GO" id="GO:0008289">
    <property type="term" value="F:lipid binding"/>
    <property type="evidence" value="ECO:0007669"/>
    <property type="project" value="UniProtKB-KW"/>
</dbReference>
<feature type="transmembrane region" description="Helical" evidence="12">
    <location>
        <begin position="84"/>
        <end position="103"/>
    </location>
</feature>
<evidence type="ECO:0000256" key="5">
    <source>
        <dbReference type="ARBA" id="ARBA00022692"/>
    </source>
</evidence>
<dbReference type="KEGG" id="ful:C4N20_12515"/>
<dbReference type="AlphaFoldDB" id="A0AAX1TPK1"/>
<keyword evidence="8 12" id="KW-0406">Ion transport</keyword>
<feature type="domain" description="V-ATPase proteolipid subunit C-like" evidence="13">
    <location>
        <begin position="31"/>
        <end position="93"/>
    </location>
</feature>
<dbReference type="PANTHER" id="PTHR10031">
    <property type="entry name" value="ATP SYNTHASE LIPID-BINDING PROTEIN, MITOCHONDRIAL"/>
    <property type="match status" value="1"/>
</dbReference>
<dbReference type="PRINTS" id="PR00124">
    <property type="entry name" value="ATPASEC"/>
</dbReference>
<comment type="similarity">
    <text evidence="2 12">Belongs to the ATPase C chain family.</text>
</comment>
<comment type="function">
    <text evidence="12">Key component of the F(0) channel; it plays a direct role in translocation across the membrane. A homomeric c-ring of between 10-14 subunits forms the central stalk rotor element with the F(1) delta and epsilon subunits.</text>
</comment>
<comment type="function">
    <text evidence="12">F(1)F(0) ATP synthase produces ATP from ADP in the presence of a proton or sodium gradient. F-type ATPases consist of two structural domains, F(1) containing the extramembraneous catalytic core and F(0) containing the membrane proton channel, linked together by a central stalk and a peripheral stalk. During catalysis, ATP synthesis in the catalytic domain of F(1) is coupled via a rotary mechanism of the central stalk subunits to proton translocation.</text>
</comment>
<sequence>MDIASTGKFMHFLLSLNVTTLKAVVMGASAIGAGCAMIGGIGAGIGEGYTAGKAVESVVKIPEQKGSIITTMILGQAVAESTGIFALVIALLLLYANPMLAVFN</sequence>
<keyword evidence="7 12" id="KW-1133">Transmembrane helix</keyword>
<dbReference type="Gene3D" id="1.20.120.610">
    <property type="entry name" value="lithium bound rotor ring of v- atpase"/>
    <property type="match status" value="1"/>
</dbReference>
<evidence type="ECO:0000256" key="7">
    <source>
        <dbReference type="ARBA" id="ARBA00022989"/>
    </source>
</evidence>
<dbReference type="GO" id="GO:0005886">
    <property type="term" value="C:plasma membrane"/>
    <property type="evidence" value="ECO:0007669"/>
    <property type="project" value="UniProtKB-SubCell"/>
</dbReference>
<feature type="site" description="Reversibly protonated during proton transport" evidence="12">
    <location>
        <position position="80"/>
    </location>
</feature>
<dbReference type="InterPro" id="IPR035921">
    <property type="entry name" value="F/V-ATP_Csub_sf"/>
</dbReference>
<dbReference type="GO" id="GO:0045259">
    <property type="term" value="C:proton-transporting ATP synthase complex"/>
    <property type="evidence" value="ECO:0007669"/>
    <property type="project" value="UniProtKB-KW"/>
</dbReference>
<dbReference type="CDD" id="cd18184">
    <property type="entry name" value="ATP-synt_Fo_c_NaATPase"/>
    <property type="match status" value="1"/>
</dbReference>
<evidence type="ECO:0000256" key="12">
    <source>
        <dbReference type="HAMAP-Rule" id="MF_01396"/>
    </source>
</evidence>
<feature type="transmembrane region" description="Helical" evidence="12">
    <location>
        <begin position="21"/>
        <end position="45"/>
    </location>
</feature>
<gene>
    <name evidence="14" type="primary">atpE_1</name>
    <name evidence="12" type="synonym">atpE</name>
    <name evidence="14" type="ORF">NCTC12112_01068</name>
</gene>
<accession>A0AAX1TPK1</accession>
<keyword evidence="3 12" id="KW-0813">Transport</keyword>
<keyword evidence="4 12" id="KW-0138">CF(0)</keyword>
<evidence type="ECO:0000313" key="14">
    <source>
        <dbReference type="EMBL" id="SQJ01040.1"/>
    </source>
</evidence>
<dbReference type="NCBIfam" id="TIGR01260">
    <property type="entry name" value="ATP_synt_c"/>
    <property type="match status" value="1"/>
</dbReference>
<dbReference type="GO" id="GO:0046933">
    <property type="term" value="F:proton-transporting ATP synthase activity, rotational mechanism"/>
    <property type="evidence" value="ECO:0007669"/>
    <property type="project" value="UniProtKB-UniRule"/>
</dbReference>
<dbReference type="Proteomes" id="UP000249008">
    <property type="component" value="Chromosome 1"/>
</dbReference>
<proteinExistence type="inferred from homology"/>
<evidence type="ECO:0000256" key="8">
    <source>
        <dbReference type="ARBA" id="ARBA00023065"/>
    </source>
</evidence>
<keyword evidence="5 12" id="KW-0812">Transmembrane</keyword>
<dbReference type="InterPro" id="IPR002379">
    <property type="entry name" value="ATPase_proteolipid_c-like_dom"/>
</dbReference>
<evidence type="ECO:0000256" key="3">
    <source>
        <dbReference type="ARBA" id="ARBA00022448"/>
    </source>
</evidence>
<evidence type="ECO:0000313" key="15">
    <source>
        <dbReference type="Proteomes" id="UP000249008"/>
    </source>
</evidence>
<dbReference type="InterPro" id="IPR000454">
    <property type="entry name" value="ATP_synth_F0_csu"/>
</dbReference>
<evidence type="ECO:0000256" key="4">
    <source>
        <dbReference type="ARBA" id="ARBA00022547"/>
    </source>
</evidence>
<organism evidence="14 15">
    <name type="scientific">Fusobacterium ulcerans</name>
    <dbReference type="NCBI Taxonomy" id="861"/>
    <lineage>
        <taxon>Bacteria</taxon>
        <taxon>Fusobacteriati</taxon>
        <taxon>Fusobacteriota</taxon>
        <taxon>Fusobacteriia</taxon>
        <taxon>Fusobacteriales</taxon>
        <taxon>Fusobacteriaceae</taxon>
        <taxon>Fusobacterium</taxon>
    </lineage>
</organism>
<keyword evidence="6 12" id="KW-0375">Hydrogen ion transport</keyword>
<evidence type="ECO:0000256" key="6">
    <source>
        <dbReference type="ARBA" id="ARBA00022781"/>
    </source>
</evidence>
<dbReference type="PANTHER" id="PTHR10031:SF0">
    <property type="entry name" value="ATPASE PROTEIN 9"/>
    <property type="match status" value="1"/>
</dbReference>
<reference evidence="14 15" key="1">
    <citation type="submission" date="2018-06" db="EMBL/GenBank/DDBJ databases">
        <authorList>
            <consortium name="Pathogen Informatics"/>
            <person name="Doyle S."/>
        </authorList>
    </citation>
    <scope>NUCLEOTIDE SEQUENCE [LARGE SCALE GENOMIC DNA]</scope>
    <source>
        <strain evidence="14 15">NCTC12112</strain>
    </source>
</reference>
<dbReference type="HAMAP" id="MF_01396">
    <property type="entry name" value="ATP_synth_c_bact"/>
    <property type="match status" value="1"/>
</dbReference>
<protein>
    <recommendedName>
        <fullName evidence="12">ATP synthase subunit c</fullName>
    </recommendedName>
    <alternativeName>
        <fullName evidence="12">ATP synthase F(0) sector subunit c</fullName>
    </alternativeName>
    <alternativeName>
        <fullName evidence="12">F-type ATPase subunit c</fullName>
        <shortName evidence="12">F-ATPase subunit c</shortName>
    </alternativeName>
    <alternativeName>
        <fullName evidence="12">Lipid-binding protein</fullName>
    </alternativeName>
</protein>
<name>A0AAX1TPK1_9FUSO</name>
<evidence type="ECO:0000256" key="2">
    <source>
        <dbReference type="ARBA" id="ARBA00006704"/>
    </source>
</evidence>
<evidence type="ECO:0000259" key="13">
    <source>
        <dbReference type="Pfam" id="PF00137"/>
    </source>
</evidence>
<dbReference type="Pfam" id="PF00137">
    <property type="entry name" value="ATP-synt_C"/>
    <property type="match status" value="1"/>
</dbReference>
<evidence type="ECO:0000256" key="1">
    <source>
        <dbReference type="ARBA" id="ARBA00004141"/>
    </source>
</evidence>
<keyword evidence="9 12" id="KW-0446">Lipid-binding</keyword>